<dbReference type="Pfam" id="PF13481">
    <property type="entry name" value="AAA_25"/>
    <property type="match status" value="1"/>
</dbReference>
<dbReference type="RefSeq" id="WP_012820273.1">
    <property type="nucleotide sequence ID" value="NC_013410.1"/>
</dbReference>
<dbReference type="Proteomes" id="UP000001497">
    <property type="component" value="Chromosome"/>
</dbReference>
<reference evidence="2" key="1">
    <citation type="submission" date="2009-10" db="EMBL/GenBank/DDBJ databases">
        <title>Complete sequence of Fibrobacter succinogenes subsp. succinogenes S85.</title>
        <authorList>
            <consortium name="US DOE Joint Genome Institute"/>
            <person name="Lucas S."/>
            <person name="Copeland A."/>
            <person name="Lapidus A."/>
            <person name="Glavina del Rio T."/>
            <person name="Tice H."/>
            <person name="Bruce D."/>
            <person name="Goodwin L."/>
            <person name="Pitluck S."/>
            <person name="Chertkov O."/>
            <person name="Detter J.C."/>
            <person name="Han C."/>
            <person name="Tapia R."/>
            <person name="Larimer F."/>
            <person name="Land M."/>
            <person name="Hauser L."/>
            <person name="Kyrpides N."/>
            <person name="Mikhailova N."/>
            <person name="Weimer P.J."/>
            <person name="Stevenson D.M."/>
            <person name="Boyum J."/>
            <person name="Brumm P.I."/>
            <person name="Mead D."/>
        </authorList>
    </citation>
    <scope>NUCLEOTIDE SEQUENCE [LARGE SCALE GENOMIC DNA]</scope>
    <source>
        <strain evidence="2">S85</strain>
    </source>
</reference>
<organism evidence="2 3">
    <name type="scientific">Fibrobacter succinogenes (strain ATCC 19169 / S85)</name>
    <dbReference type="NCBI Taxonomy" id="59374"/>
    <lineage>
        <taxon>Bacteria</taxon>
        <taxon>Pseudomonadati</taxon>
        <taxon>Fibrobacterota</taxon>
        <taxon>Fibrobacteria</taxon>
        <taxon>Fibrobacterales</taxon>
        <taxon>Fibrobacteraceae</taxon>
        <taxon>Fibrobacter</taxon>
    </lineage>
</organism>
<gene>
    <name evidence="2" type="ordered locus">Fisuc_0431</name>
</gene>
<evidence type="ECO:0000313" key="3">
    <source>
        <dbReference type="Proteomes" id="UP000001497"/>
    </source>
</evidence>
<keyword evidence="3" id="KW-1185">Reference proteome</keyword>
<sequence>MENGKKILNDFVKSKFADQNELKKALFQAGVAALDEGWTFMDATFQLGGKARDEGLSADDVEKILRNAFSEEKRRTEREAEQKAAAQAAQAAAQPAQAPQAQAAQAQPGMASGYAAMGPTVISPISATMMQQMIALGLDNQSLELLQNFKIDPEALSIPWPAPDWRKDFAKLLAATFKPDETVEFKISNTPSGSREIVSKIIAQDEALKKIMKQLDGPDGALLTINAVKGGADATDESWHYRYVVVDNPKMTLAKQLAYYKALNLPCAALVNTGANSVQAWIKIEAHDQEEYKERVDFLFQTLESQGFKVDDGNRNPNQMVRMPGVLRNGKQQYLIALEQGAKNFTEWREWAEYSLDGKPLVELASDSEEAPKKDVTIIENVLRAGEFFLFTAPPKSGKSLALMDMALSICHGEDWLGNTTNANDVLYINLELTKSVFLNRLFLLGEKRNLQPNTPKFGFLNLRGTALTPLEIAQLIAKRIQGAKKLENHDYKVVVIDPISAVLHNPKSSRLSGSPHQILMQMVDSIIALTGCAVVTSTNIGEYPYLESRADSVISLTPVEGSLNTYQIKGSFREFPKTLARECSWIYPRFIV</sequence>
<evidence type="ECO:0000259" key="1">
    <source>
        <dbReference type="SMART" id="SM00382"/>
    </source>
</evidence>
<proteinExistence type="predicted"/>
<dbReference type="InterPro" id="IPR027417">
    <property type="entry name" value="P-loop_NTPase"/>
</dbReference>
<accession>A0ABM5LEX9</accession>
<dbReference type="SMART" id="SM00382">
    <property type="entry name" value="AAA"/>
    <property type="match status" value="1"/>
</dbReference>
<dbReference type="InterPro" id="IPR003593">
    <property type="entry name" value="AAA+_ATPase"/>
</dbReference>
<evidence type="ECO:0000313" key="2">
    <source>
        <dbReference type="EMBL" id="ACX74043.1"/>
    </source>
</evidence>
<dbReference type="SUPFAM" id="SSF52540">
    <property type="entry name" value="P-loop containing nucleoside triphosphate hydrolases"/>
    <property type="match status" value="1"/>
</dbReference>
<name>A0ABM5LEX9_FIBSS</name>
<dbReference type="Gene3D" id="3.40.50.300">
    <property type="entry name" value="P-loop containing nucleotide triphosphate hydrolases"/>
    <property type="match status" value="1"/>
</dbReference>
<protein>
    <recommendedName>
        <fullName evidence="1">AAA+ ATPase domain-containing protein</fullName>
    </recommendedName>
</protein>
<feature type="domain" description="AAA+ ATPase" evidence="1">
    <location>
        <begin position="385"/>
        <end position="561"/>
    </location>
</feature>
<dbReference type="EMBL" id="CP001792">
    <property type="protein sequence ID" value="ACX74043.1"/>
    <property type="molecule type" value="Genomic_DNA"/>
</dbReference>